<accession>A0A9D4DCY2</accession>
<dbReference type="EMBL" id="JAIWYP010000010">
    <property type="protein sequence ID" value="KAH3746556.1"/>
    <property type="molecule type" value="Genomic_DNA"/>
</dbReference>
<organism evidence="1 2">
    <name type="scientific">Dreissena polymorpha</name>
    <name type="common">Zebra mussel</name>
    <name type="synonym">Mytilus polymorpha</name>
    <dbReference type="NCBI Taxonomy" id="45954"/>
    <lineage>
        <taxon>Eukaryota</taxon>
        <taxon>Metazoa</taxon>
        <taxon>Spiralia</taxon>
        <taxon>Lophotrochozoa</taxon>
        <taxon>Mollusca</taxon>
        <taxon>Bivalvia</taxon>
        <taxon>Autobranchia</taxon>
        <taxon>Heteroconchia</taxon>
        <taxon>Euheterodonta</taxon>
        <taxon>Imparidentia</taxon>
        <taxon>Neoheterodontei</taxon>
        <taxon>Myida</taxon>
        <taxon>Dreissenoidea</taxon>
        <taxon>Dreissenidae</taxon>
        <taxon>Dreissena</taxon>
    </lineage>
</organism>
<gene>
    <name evidence="1" type="ORF">DPMN_180965</name>
</gene>
<evidence type="ECO:0000313" key="1">
    <source>
        <dbReference type="EMBL" id="KAH3746556.1"/>
    </source>
</evidence>
<evidence type="ECO:0000313" key="2">
    <source>
        <dbReference type="Proteomes" id="UP000828390"/>
    </source>
</evidence>
<reference evidence="1" key="1">
    <citation type="journal article" date="2019" name="bioRxiv">
        <title>The Genome of the Zebra Mussel, Dreissena polymorpha: A Resource for Invasive Species Research.</title>
        <authorList>
            <person name="McCartney M.A."/>
            <person name="Auch B."/>
            <person name="Kono T."/>
            <person name="Mallez S."/>
            <person name="Zhang Y."/>
            <person name="Obille A."/>
            <person name="Becker A."/>
            <person name="Abrahante J.E."/>
            <person name="Garbe J."/>
            <person name="Badalamenti J.P."/>
            <person name="Herman A."/>
            <person name="Mangelson H."/>
            <person name="Liachko I."/>
            <person name="Sullivan S."/>
            <person name="Sone E.D."/>
            <person name="Koren S."/>
            <person name="Silverstein K.A.T."/>
            <person name="Beckman K.B."/>
            <person name="Gohl D.M."/>
        </authorList>
    </citation>
    <scope>NUCLEOTIDE SEQUENCE</scope>
    <source>
        <strain evidence="1">Duluth1</strain>
        <tissue evidence="1">Whole animal</tissue>
    </source>
</reference>
<proteinExistence type="predicted"/>
<protein>
    <submittedName>
        <fullName evidence="1">Uncharacterized protein</fullName>
    </submittedName>
</protein>
<comment type="caution">
    <text evidence="1">The sequence shown here is derived from an EMBL/GenBank/DDBJ whole genome shotgun (WGS) entry which is preliminary data.</text>
</comment>
<name>A0A9D4DCY2_DREPO</name>
<dbReference type="Proteomes" id="UP000828390">
    <property type="component" value="Unassembled WGS sequence"/>
</dbReference>
<reference evidence="1" key="2">
    <citation type="submission" date="2020-11" db="EMBL/GenBank/DDBJ databases">
        <authorList>
            <person name="McCartney M.A."/>
            <person name="Auch B."/>
            <person name="Kono T."/>
            <person name="Mallez S."/>
            <person name="Becker A."/>
            <person name="Gohl D.M."/>
            <person name="Silverstein K.A.T."/>
            <person name="Koren S."/>
            <person name="Bechman K.B."/>
            <person name="Herman A."/>
            <person name="Abrahante J.E."/>
            <person name="Garbe J."/>
        </authorList>
    </citation>
    <scope>NUCLEOTIDE SEQUENCE</scope>
    <source>
        <strain evidence="1">Duluth1</strain>
        <tissue evidence="1">Whole animal</tissue>
    </source>
</reference>
<dbReference type="AlphaFoldDB" id="A0A9D4DCY2"/>
<sequence>MNYPQHIKSLSHSSASETSSCILGKMFSISILTAKRQKYQILQFVAGFDLSTNLSSSFFFVSRLCQTITEIKPIINSVIRITPATRTALRTKIR</sequence>
<keyword evidence="2" id="KW-1185">Reference proteome</keyword>